<dbReference type="RefSeq" id="WP_274793783.1">
    <property type="nucleotide sequence ID" value="NZ_CP113527.1"/>
</dbReference>
<dbReference type="Proteomes" id="UP001289615">
    <property type="component" value="Unassembled WGS sequence"/>
</dbReference>
<accession>A0AAJ5RJ57</accession>
<reference evidence="2" key="1">
    <citation type="submission" date="2022-11" db="EMBL/GenBank/DDBJ databases">
        <title>Lysinibacillus irui.</title>
        <authorList>
            <person name="Akintayo S.O."/>
        </authorList>
    </citation>
    <scope>NUCLEOTIDE SEQUENCE</scope>
    <source>
        <strain evidence="2">IRB4-01</strain>
    </source>
</reference>
<dbReference type="Proteomes" id="UP001219585">
    <property type="component" value="Chromosome"/>
</dbReference>
<evidence type="ECO:0000313" key="3">
    <source>
        <dbReference type="Proteomes" id="UP001219585"/>
    </source>
</evidence>
<reference evidence="1 4" key="2">
    <citation type="submission" date="2023-12" db="EMBL/GenBank/DDBJ databases">
        <title>Genome comparison identifies genes involved in endophytic behavior of Lysinibacillus irui and provides insights into its role as a plant-growth promoting bacterium.</title>
        <authorList>
            <person name="Hilario S."/>
            <person name="Matos I."/>
            <person name="Goncalves M.F.M."/>
            <person name="Pardo C.A."/>
            <person name="Santos M.J."/>
        </authorList>
    </citation>
    <scope>NUCLEOTIDE SEQUENCE [LARGE SCALE GENOMIC DNA]</scope>
    <source>
        <strain evidence="1 4">B3</strain>
    </source>
</reference>
<evidence type="ECO:0000313" key="1">
    <source>
        <dbReference type="EMBL" id="MEA0976657.1"/>
    </source>
</evidence>
<gene>
    <name evidence="2" type="ORF">OU989_14845</name>
    <name evidence="1" type="ORF">U6C28_10165</name>
</gene>
<proteinExistence type="predicted"/>
<evidence type="ECO:0000313" key="4">
    <source>
        <dbReference type="Proteomes" id="UP001289615"/>
    </source>
</evidence>
<dbReference type="Pfam" id="PF09932">
    <property type="entry name" value="DUF2164"/>
    <property type="match status" value="1"/>
</dbReference>
<dbReference type="InterPro" id="IPR018680">
    <property type="entry name" value="DUF2164"/>
</dbReference>
<name>A0AAJ5RJ57_9BACI</name>
<evidence type="ECO:0000313" key="2">
    <source>
        <dbReference type="EMBL" id="WDV05572.1"/>
    </source>
</evidence>
<dbReference type="AlphaFoldDB" id="A0AAJ5RJ57"/>
<organism evidence="2 3">
    <name type="scientific">Lysinibacillus irui</name>
    <dbReference type="NCBI Taxonomy" id="2998077"/>
    <lineage>
        <taxon>Bacteria</taxon>
        <taxon>Bacillati</taxon>
        <taxon>Bacillota</taxon>
        <taxon>Bacilli</taxon>
        <taxon>Bacillales</taxon>
        <taxon>Bacillaceae</taxon>
        <taxon>Lysinibacillus</taxon>
    </lineage>
</organism>
<sequence>MFIRLSKDQQEMILADIQRFFYNQRDEDISEFEAERVLDFIKEQIAPHIYNAALSDAKYVVERQYAAIEEELDALEQPIKLK</sequence>
<keyword evidence="4" id="KW-1185">Reference proteome</keyword>
<dbReference type="EMBL" id="JAXUIA010000006">
    <property type="protein sequence ID" value="MEA0976657.1"/>
    <property type="molecule type" value="Genomic_DNA"/>
</dbReference>
<protein>
    <submittedName>
        <fullName evidence="2">DUF2164 domain-containing protein</fullName>
    </submittedName>
</protein>
<dbReference type="KEGG" id="liu:OU989_14845"/>
<dbReference type="EMBL" id="CP113527">
    <property type="protein sequence ID" value="WDV05572.1"/>
    <property type="molecule type" value="Genomic_DNA"/>
</dbReference>